<keyword evidence="1" id="KW-0472">Membrane</keyword>
<keyword evidence="4" id="KW-1185">Reference proteome</keyword>
<feature type="transmembrane region" description="Helical" evidence="1">
    <location>
        <begin position="172"/>
        <end position="188"/>
    </location>
</feature>
<evidence type="ECO:0000259" key="2">
    <source>
        <dbReference type="Pfam" id="PF14237"/>
    </source>
</evidence>
<gene>
    <name evidence="3" type="ORF">EF096_19125</name>
</gene>
<organism evidence="3 4">
    <name type="scientific">Pseudomonas neustonica</name>
    <dbReference type="NCBI Taxonomy" id="2487346"/>
    <lineage>
        <taxon>Bacteria</taxon>
        <taxon>Pseudomonadati</taxon>
        <taxon>Pseudomonadota</taxon>
        <taxon>Gammaproteobacteria</taxon>
        <taxon>Pseudomonadales</taxon>
        <taxon>Pseudomonadaceae</taxon>
        <taxon>Pseudomonas</taxon>
    </lineage>
</organism>
<dbReference type="EMBL" id="RKKU01000040">
    <property type="protein sequence ID" value="ROZ80631.1"/>
    <property type="molecule type" value="Genomic_DNA"/>
</dbReference>
<dbReference type="InterPro" id="IPR025640">
    <property type="entry name" value="GYF_2"/>
</dbReference>
<name>A0ABX9XCT5_9PSED</name>
<feature type="domain" description="GYF" evidence="2">
    <location>
        <begin position="14"/>
        <end position="59"/>
    </location>
</feature>
<sequence length="189" mass="21593">MNRVEEIEPQTLPWFYEVNGVRKGGVSESEMIELITNGTVSQGSFIWQKGFPDWMKVENTALKIHLDDTSPPPLTGEGVNNTIVWFLAFAPLIGLFLEGFLAGIIYGDNEYRVEEAIYDAEFWYVTVALNIALSLFDSKRLTNAGHNIDKFKGWVWLVPVYLFQRAKALKHNYAYFAVWIVCFVIMLSV</sequence>
<keyword evidence="1" id="KW-0812">Transmembrane</keyword>
<evidence type="ECO:0000313" key="3">
    <source>
        <dbReference type="EMBL" id="ROZ80631.1"/>
    </source>
</evidence>
<accession>A0ABX9XCT5</accession>
<feature type="transmembrane region" description="Helical" evidence="1">
    <location>
        <begin position="83"/>
        <end position="106"/>
    </location>
</feature>
<reference evidence="3 4" key="1">
    <citation type="submission" date="2018-11" db="EMBL/GenBank/DDBJ databases">
        <authorList>
            <person name="Jang G.I."/>
            <person name="Hwang C.Y."/>
        </authorList>
    </citation>
    <scope>NUCLEOTIDE SEQUENCE [LARGE SCALE GENOMIC DNA]</scope>
    <source>
        <strain evidence="3 4">SSM26</strain>
    </source>
</reference>
<dbReference type="Proteomes" id="UP000275199">
    <property type="component" value="Unassembled WGS sequence"/>
</dbReference>
<dbReference type="RefSeq" id="WP_123891332.1">
    <property type="nucleotide sequence ID" value="NZ_RKKU01000040.1"/>
</dbReference>
<protein>
    <submittedName>
        <fullName evidence="3">DUF4339 domain-containing protein</fullName>
    </submittedName>
</protein>
<evidence type="ECO:0000256" key="1">
    <source>
        <dbReference type="SAM" id="Phobius"/>
    </source>
</evidence>
<keyword evidence="1" id="KW-1133">Transmembrane helix</keyword>
<proteinExistence type="predicted"/>
<comment type="caution">
    <text evidence="3">The sequence shown here is derived from an EMBL/GenBank/DDBJ whole genome shotgun (WGS) entry which is preliminary data.</text>
</comment>
<evidence type="ECO:0000313" key="4">
    <source>
        <dbReference type="Proteomes" id="UP000275199"/>
    </source>
</evidence>
<dbReference type="Pfam" id="PF14237">
    <property type="entry name" value="GYF_2"/>
    <property type="match status" value="1"/>
</dbReference>